<feature type="compositionally biased region" description="Gly residues" evidence="1">
    <location>
        <begin position="87"/>
        <end position="98"/>
    </location>
</feature>
<feature type="compositionally biased region" description="Acidic residues" evidence="1">
    <location>
        <begin position="832"/>
        <end position="850"/>
    </location>
</feature>
<feature type="region of interest" description="Disordered" evidence="1">
    <location>
        <begin position="758"/>
        <end position="900"/>
    </location>
</feature>
<feature type="compositionally biased region" description="Basic and acidic residues" evidence="1">
    <location>
        <begin position="469"/>
        <end position="485"/>
    </location>
</feature>
<feature type="compositionally biased region" description="Polar residues" evidence="1">
    <location>
        <begin position="100"/>
        <end position="112"/>
    </location>
</feature>
<protein>
    <submittedName>
        <fullName evidence="2">Uncharacterized protein</fullName>
    </submittedName>
</protein>
<dbReference type="AlphaFoldDB" id="A0A182MUE3"/>
<feature type="compositionally biased region" description="Polar residues" evidence="1">
    <location>
        <begin position="812"/>
        <end position="825"/>
    </location>
</feature>
<feature type="compositionally biased region" description="Basic and acidic residues" evidence="1">
    <location>
        <begin position="787"/>
        <end position="803"/>
    </location>
</feature>
<sequence>MVFPFLLFFRRSTSTKPGRTWSTGSYEQSPRMMNMNEFRHHENLDTEFSSLGPVESQLREDLADAMRESPLIATGKDTAGNHAGSGASCGGSGMGGNVGQPSQQHHPSSVANQHALTSATGLSPDSGASGRNVYPGGGITIAKVVNPLGTVTTISTVGGGSAGPESIDSDEFMQECVESYLHENCDEALFRPVVTVHHDSVSAGNLPAQELDMVEMRSGRYRGSSLDRTAGGGGVETAGKGRLMAGGCEERPLSQPASLIGRDLIVPVIEEKNMPYFTSSGANKQHAKHLTGSEVTPRSDVQGELTVEQVPARKLSNKKDTQETSKTGKLSKDTGEDSKGSELEKDLTSKHNVSDPSKVYEEFETIELPVAENDPLEKVSKMTKKEMKTVLRAESQSVTSAGSKKSKEKKVPLQFDAPSTGSASSERNERKDFGNVRGNGAQEKKNTSIANVGSEKRSNKRTANSQKVHSKDNRKEKESSIETKRTVAPPVLDTDQLLPPLEALKIDDLELFGDDVVHDAPPLQSTESDIVKAVATASSNNRSTDAIGDAAKSVKANEEINSGEASEATLRDVQLVLDTYYDPMASDSKYEVLEFVEQTHDCSGYSEPRDGSAGAAHDEKTLISFESPLMEEATVGGDLLGDEKALGVTQQKQMVVDMESVFAGGNIMLAMCSSLREASPSTDAEVADRCGEVEPSGDGSSSQGVPKQHSLEGQDSDYKSLELDMDIQSTSGEMGNMSTSYNPTTTDTTTTIVSLLSSASEDDEDVTTNSTNNDQEEEAVGTDDALLEVKDTDAVHKTSEPSGKRRRRKRTITCQNNTPSTTINMAATLDTKDDDGDEEEDNGEEDDEELQPLISSNKTSSSSLSAPATKDSLTYGEGPPLTGGSEPSALLTSLPTESEPTVEVTELTGSVHVKHTTQDESSVGAAKCSTANSGLSTSLLASSITGKTAASGIAAAGGGNGGNGKKKSKKKRK</sequence>
<dbReference type="Proteomes" id="UP000075883">
    <property type="component" value="Unassembled WGS sequence"/>
</dbReference>
<evidence type="ECO:0000313" key="3">
    <source>
        <dbReference type="Proteomes" id="UP000075883"/>
    </source>
</evidence>
<reference evidence="2" key="2">
    <citation type="submission" date="2020-05" db="UniProtKB">
        <authorList>
            <consortium name="EnsemblMetazoa"/>
        </authorList>
    </citation>
    <scope>IDENTIFICATION</scope>
    <source>
        <strain evidence="2">A-37</strain>
    </source>
</reference>
<reference evidence="3" key="1">
    <citation type="submission" date="2013-09" db="EMBL/GenBank/DDBJ databases">
        <title>The Genome Sequence of Anopheles culicifacies species A.</title>
        <authorList>
            <consortium name="The Broad Institute Genomics Platform"/>
            <person name="Neafsey D.E."/>
            <person name="Besansky N."/>
            <person name="Howell P."/>
            <person name="Walton C."/>
            <person name="Young S.K."/>
            <person name="Zeng Q."/>
            <person name="Gargeya S."/>
            <person name="Fitzgerald M."/>
            <person name="Haas B."/>
            <person name="Abouelleil A."/>
            <person name="Allen A.W."/>
            <person name="Alvarado L."/>
            <person name="Arachchi H.M."/>
            <person name="Berlin A.M."/>
            <person name="Chapman S.B."/>
            <person name="Gainer-Dewar J."/>
            <person name="Goldberg J."/>
            <person name="Griggs A."/>
            <person name="Gujja S."/>
            <person name="Hansen M."/>
            <person name="Howarth C."/>
            <person name="Imamovic A."/>
            <person name="Ireland A."/>
            <person name="Larimer J."/>
            <person name="McCowan C."/>
            <person name="Murphy C."/>
            <person name="Pearson M."/>
            <person name="Poon T.W."/>
            <person name="Priest M."/>
            <person name="Roberts A."/>
            <person name="Saif S."/>
            <person name="Shea T."/>
            <person name="Sisk P."/>
            <person name="Sykes S."/>
            <person name="Wortman J."/>
            <person name="Nusbaum C."/>
            <person name="Birren B."/>
        </authorList>
    </citation>
    <scope>NUCLEOTIDE SEQUENCE [LARGE SCALE GENOMIC DNA]</scope>
    <source>
        <strain evidence="3">A-37</strain>
    </source>
</reference>
<feature type="region of interest" description="Disordered" evidence="1">
    <location>
        <begin position="951"/>
        <end position="973"/>
    </location>
</feature>
<evidence type="ECO:0000256" key="1">
    <source>
        <dbReference type="SAM" id="MobiDB-lite"/>
    </source>
</evidence>
<feature type="compositionally biased region" description="Basic residues" evidence="1">
    <location>
        <begin position="964"/>
        <end position="973"/>
    </location>
</feature>
<feature type="region of interest" description="Disordered" evidence="1">
    <location>
        <begin position="277"/>
        <end position="354"/>
    </location>
</feature>
<feature type="region of interest" description="Disordered" evidence="1">
    <location>
        <begin position="73"/>
        <end position="112"/>
    </location>
</feature>
<accession>A0A182MUE3</accession>
<feature type="compositionally biased region" description="Low complexity" evidence="1">
    <location>
        <begin position="852"/>
        <end position="872"/>
    </location>
</feature>
<feature type="compositionally biased region" description="Polar residues" evidence="1">
    <location>
        <begin position="394"/>
        <end position="403"/>
    </location>
</feature>
<feature type="compositionally biased region" description="Basic and acidic residues" evidence="1">
    <location>
        <begin position="330"/>
        <end position="354"/>
    </location>
</feature>
<proteinExistence type="predicted"/>
<name>A0A182MUE3_9DIPT</name>
<keyword evidence="3" id="KW-1185">Reference proteome</keyword>
<evidence type="ECO:0000313" key="2">
    <source>
        <dbReference type="EnsemblMetazoa" id="ACUA026475-PA"/>
    </source>
</evidence>
<feature type="region of interest" description="Disordered" evidence="1">
    <location>
        <begin position="683"/>
        <end position="717"/>
    </location>
</feature>
<dbReference type="EMBL" id="AXCM01004607">
    <property type="status" value="NOT_ANNOTATED_CDS"/>
    <property type="molecule type" value="Genomic_DNA"/>
</dbReference>
<dbReference type="EnsemblMetazoa" id="ACUA026475-RA">
    <property type="protein sequence ID" value="ACUA026475-PA"/>
    <property type="gene ID" value="ACUA026475"/>
</dbReference>
<feature type="region of interest" description="Disordered" evidence="1">
    <location>
        <begin position="390"/>
        <end position="488"/>
    </location>
</feature>
<dbReference type="VEuPathDB" id="VectorBase:ACUA026475"/>
<organism evidence="2 3">
    <name type="scientific">Anopheles culicifacies</name>
    <dbReference type="NCBI Taxonomy" id="139723"/>
    <lineage>
        <taxon>Eukaryota</taxon>
        <taxon>Metazoa</taxon>
        <taxon>Ecdysozoa</taxon>
        <taxon>Arthropoda</taxon>
        <taxon>Hexapoda</taxon>
        <taxon>Insecta</taxon>
        <taxon>Pterygota</taxon>
        <taxon>Neoptera</taxon>
        <taxon>Endopterygota</taxon>
        <taxon>Diptera</taxon>
        <taxon>Nematocera</taxon>
        <taxon>Culicoidea</taxon>
        <taxon>Culicidae</taxon>
        <taxon>Anophelinae</taxon>
        <taxon>Anopheles</taxon>
        <taxon>culicifacies species complex</taxon>
    </lineage>
</organism>
<dbReference type="STRING" id="139723.A0A182MUE3"/>